<dbReference type="FunFam" id="2.20.25.80:FF:000003">
    <property type="entry name" value="WRKY transcription factor 57"/>
    <property type="match status" value="1"/>
</dbReference>
<proteinExistence type="inferred from homology"/>
<dbReference type="PANTHER" id="PTHR31221:SF289">
    <property type="entry name" value="WRKY TRANSCRIPTION FACTOR 68"/>
    <property type="match status" value="1"/>
</dbReference>
<feature type="domain" description="WRKY" evidence="9">
    <location>
        <begin position="160"/>
        <end position="225"/>
    </location>
</feature>
<dbReference type="SUPFAM" id="SSF118290">
    <property type="entry name" value="WRKY DNA-binding domain"/>
    <property type="match status" value="1"/>
</dbReference>
<evidence type="ECO:0000256" key="6">
    <source>
        <dbReference type="ARBA" id="ARBA00023242"/>
    </source>
</evidence>
<dbReference type="PIRSF" id="PIRSF038130">
    <property type="entry name" value="TF_WRKY_IIc"/>
    <property type="match status" value="1"/>
</dbReference>
<dbReference type="InterPro" id="IPR044810">
    <property type="entry name" value="WRKY_plant"/>
</dbReference>
<gene>
    <name evidence="10" type="ORF">RchiOBHm_Chr3g0487201</name>
</gene>
<name>A0A2P6RFE9_ROSCH</name>
<evidence type="ECO:0000256" key="5">
    <source>
        <dbReference type="ARBA" id="ARBA00023163"/>
    </source>
</evidence>
<dbReference type="PANTHER" id="PTHR31221">
    <property type="entry name" value="WRKY TRANSCRIPTION FACTOR PROTEIN 1-RELATED"/>
    <property type="match status" value="1"/>
</dbReference>
<dbReference type="InterPro" id="IPR003657">
    <property type="entry name" value="WRKY_dom"/>
</dbReference>
<comment type="subcellular location">
    <subcellularLocation>
        <location evidence="1 7">Nucleus</location>
    </subcellularLocation>
</comment>
<dbReference type="PROSITE" id="PS50811">
    <property type="entry name" value="WRKY"/>
    <property type="match status" value="1"/>
</dbReference>
<dbReference type="Proteomes" id="UP000238479">
    <property type="component" value="Chromosome 3"/>
</dbReference>
<feature type="region of interest" description="Disordered" evidence="8">
    <location>
        <begin position="84"/>
        <end position="152"/>
    </location>
</feature>
<feature type="compositionally biased region" description="Basic residues" evidence="8">
    <location>
        <begin position="131"/>
        <end position="145"/>
    </location>
</feature>
<dbReference type="InterPro" id="IPR036576">
    <property type="entry name" value="WRKY_dom_sf"/>
</dbReference>
<comment type="similarity">
    <text evidence="2 7">Belongs to the WRKY group II-c family.</text>
</comment>
<sequence>MEKKDHLIKMEGNTRSSSFSETTADYSYPFPGMFDFSQGDQKDSLGFMELLGTQDFCPANSLFDLPQITTPQVLPTTSIDMAKEYSFNPSTPNSSSISSASSEAVNEEPHTDNKAAADQQEEDNGHDQPKPKKGLKANQKRKKTTEKKLREPRFAFMTKSEVDHLEDGYRWRKYGQKAVKNSPFPRSYFRCTSASCNVKKRVERCVSDPGIVVTTYEGQHTHLSPLLSPLMLPPPPPPPPTTAPNSIIMPRTLFSQYQQQQGLRPFADNQGCNLGFSTPNGTNWSFLNERWFCSPAGGSALMTDHGLLQDIVPSNMLKQG</sequence>
<evidence type="ECO:0000313" key="11">
    <source>
        <dbReference type="Proteomes" id="UP000238479"/>
    </source>
</evidence>
<evidence type="ECO:0000259" key="9">
    <source>
        <dbReference type="PROSITE" id="PS50811"/>
    </source>
</evidence>
<dbReference type="AlphaFoldDB" id="A0A2P6RFE9"/>
<keyword evidence="6 7" id="KW-0539">Nucleus</keyword>
<keyword evidence="5 7" id="KW-0804">Transcription</keyword>
<comment type="caution">
    <text evidence="10">The sequence shown here is derived from an EMBL/GenBank/DDBJ whole genome shotgun (WGS) entry which is preliminary data.</text>
</comment>
<dbReference type="InterPro" id="IPR017396">
    <property type="entry name" value="TF_WRKY_IIc"/>
</dbReference>
<dbReference type="STRING" id="74649.A0A2P6RFE9"/>
<feature type="region of interest" description="Disordered" evidence="8">
    <location>
        <begin position="1"/>
        <end position="22"/>
    </location>
</feature>
<dbReference type="GO" id="GO:0003700">
    <property type="term" value="F:DNA-binding transcription factor activity"/>
    <property type="evidence" value="ECO:0007669"/>
    <property type="project" value="UniProtKB-UniRule"/>
</dbReference>
<dbReference type="SMART" id="SM00774">
    <property type="entry name" value="WRKY"/>
    <property type="match status" value="1"/>
</dbReference>
<accession>A0A2P6RFE9</accession>
<evidence type="ECO:0000256" key="3">
    <source>
        <dbReference type="ARBA" id="ARBA00023015"/>
    </source>
</evidence>
<feature type="compositionally biased region" description="Polar residues" evidence="8">
    <location>
        <begin position="13"/>
        <end position="22"/>
    </location>
</feature>
<keyword evidence="3 7" id="KW-0805">Transcription regulation</keyword>
<dbReference type="GO" id="GO:0005634">
    <property type="term" value="C:nucleus"/>
    <property type="evidence" value="ECO:0007669"/>
    <property type="project" value="UniProtKB-SubCell"/>
</dbReference>
<evidence type="ECO:0000256" key="7">
    <source>
        <dbReference type="PIRNR" id="PIRNR038130"/>
    </source>
</evidence>
<dbReference type="OMA" id="NSHANEY"/>
<evidence type="ECO:0000256" key="2">
    <source>
        <dbReference type="ARBA" id="ARBA00008964"/>
    </source>
</evidence>
<dbReference type="GO" id="GO:0043565">
    <property type="term" value="F:sequence-specific DNA binding"/>
    <property type="evidence" value="ECO:0007669"/>
    <property type="project" value="InterPro"/>
</dbReference>
<dbReference type="OrthoDB" id="1927637at2759"/>
<dbReference type="Gramene" id="PRQ45163">
    <property type="protein sequence ID" value="PRQ45163"/>
    <property type="gene ID" value="RchiOBHm_Chr3g0487201"/>
</dbReference>
<organism evidence="10 11">
    <name type="scientific">Rosa chinensis</name>
    <name type="common">China rose</name>
    <dbReference type="NCBI Taxonomy" id="74649"/>
    <lineage>
        <taxon>Eukaryota</taxon>
        <taxon>Viridiplantae</taxon>
        <taxon>Streptophyta</taxon>
        <taxon>Embryophyta</taxon>
        <taxon>Tracheophyta</taxon>
        <taxon>Spermatophyta</taxon>
        <taxon>Magnoliopsida</taxon>
        <taxon>eudicotyledons</taxon>
        <taxon>Gunneridae</taxon>
        <taxon>Pentapetalae</taxon>
        <taxon>rosids</taxon>
        <taxon>fabids</taxon>
        <taxon>Rosales</taxon>
        <taxon>Rosaceae</taxon>
        <taxon>Rosoideae</taxon>
        <taxon>Rosoideae incertae sedis</taxon>
        <taxon>Rosa</taxon>
    </lineage>
</organism>
<evidence type="ECO:0000256" key="1">
    <source>
        <dbReference type="ARBA" id="ARBA00004123"/>
    </source>
</evidence>
<dbReference type="SMR" id="A0A2P6RFE9"/>
<reference evidence="10 11" key="1">
    <citation type="journal article" date="2018" name="Nat. Genet.">
        <title>The Rosa genome provides new insights in the design of modern roses.</title>
        <authorList>
            <person name="Bendahmane M."/>
        </authorList>
    </citation>
    <scope>NUCLEOTIDE SEQUENCE [LARGE SCALE GENOMIC DNA]</scope>
    <source>
        <strain evidence="11">cv. Old Blush</strain>
    </source>
</reference>
<evidence type="ECO:0000256" key="4">
    <source>
        <dbReference type="ARBA" id="ARBA00023125"/>
    </source>
</evidence>
<keyword evidence="4 7" id="KW-0238">DNA-binding</keyword>
<dbReference type="EMBL" id="PDCK01000041">
    <property type="protein sequence ID" value="PRQ45163.1"/>
    <property type="molecule type" value="Genomic_DNA"/>
</dbReference>
<evidence type="ECO:0000256" key="8">
    <source>
        <dbReference type="SAM" id="MobiDB-lite"/>
    </source>
</evidence>
<protein>
    <recommendedName>
        <fullName evidence="7">WRKY transcription factor</fullName>
    </recommendedName>
</protein>
<evidence type="ECO:0000313" key="10">
    <source>
        <dbReference type="EMBL" id="PRQ45163.1"/>
    </source>
</evidence>
<keyword evidence="11" id="KW-1185">Reference proteome</keyword>
<feature type="compositionally biased region" description="Low complexity" evidence="8">
    <location>
        <begin position="86"/>
        <end position="104"/>
    </location>
</feature>
<dbReference type="Gene3D" id="2.20.25.80">
    <property type="entry name" value="WRKY domain"/>
    <property type="match status" value="1"/>
</dbReference>
<dbReference type="Pfam" id="PF03106">
    <property type="entry name" value="WRKY"/>
    <property type="match status" value="1"/>
</dbReference>